<keyword evidence="11 18" id="KW-0413">Isomerase</keyword>
<dbReference type="HAMAP" id="MF_01966">
    <property type="entry name" value="NADHX_epimerase"/>
    <property type="match status" value="1"/>
</dbReference>
<keyword evidence="12 17" id="KW-0456">Lyase</keyword>
<feature type="binding site" evidence="18">
    <location>
        <position position="138"/>
    </location>
    <ligand>
        <name>K(+)</name>
        <dbReference type="ChEBI" id="CHEBI:29103"/>
    </ligand>
</feature>
<keyword evidence="9 18" id="KW-0630">Potassium</keyword>
<keyword evidence="23" id="KW-1185">Reference proteome</keyword>
<feature type="binding site" evidence="17">
    <location>
        <position position="458"/>
    </location>
    <ligand>
        <name>(6S)-NADPHX</name>
        <dbReference type="ChEBI" id="CHEBI:64076"/>
    </ligand>
</feature>
<dbReference type="SUPFAM" id="SSF64153">
    <property type="entry name" value="YjeF N-terminal domain-like"/>
    <property type="match status" value="1"/>
</dbReference>
<dbReference type="Gene3D" id="3.40.50.10260">
    <property type="entry name" value="YjeF N-terminal domain"/>
    <property type="match status" value="1"/>
</dbReference>
<comment type="caution">
    <text evidence="17">Lacks conserved residue(s) required for the propagation of feature annotation.</text>
</comment>
<dbReference type="InterPro" id="IPR029056">
    <property type="entry name" value="Ribokinase-like"/>
</dbReference>
<evidence type="ECO:0000256" key="10">
    <source>
        <dbReference type="ARBA" id="ARBA00023027"/>
    </source>
</evidence>
<keyword evidence="6 17" id="KW-0547">Nucleotide-binding</keyword>
<evidence type="ECO:0000256" key="19">
    <source>
        <dbReference type="PIRNR" id="PIRNR017184"/>
    </source>
</evidence>
<protein>
    <recommendedName>
        <fullName evidence="19">Bifunctional NAD(P)H-hydrate repair enzyme</fullName>
    </recommendedName>
    <alternativeName>
        <fullName evidence="19">Nicotinamide nucleotide repair protein</fullName>
    </alternativeName>
    <domain>
        <recommendedName>
            <fullName evidence="19">ADP-dependent (S)-NAD(P)H-hydrate dehydratase</fullName>
            <ecNumber evidence="19">4.2.1.136</ecNumber>
        </recommendedName>
        <alternativeName>
            <fullName evidence="19">ADP-dependent NAD(P)HX dehydratase</fullName>
        </alternativeName>
    </domain>
    <domain>
        <recommendedName>
            <fullName evidence="19">NAD(P)H-hydrate epimerase</fullName>
            <ecNumber evidence="19">5.1.99.6</ecNumber>
        </recommendedName>
    </domain>
</protein>
<evidence type="ECO:0000256" key="4">
    <source>
        <dbReference type="ARBA" id="ARBA00009524"/>
    </source>
</evidence>
<feature type="binding site" evidence="17">
    <location>
        <position position="457"/>
    </location>
    <ligand>
        <name>AMP</name>
        <dbReference type="ChEBI" id="CHEBI:456215"/>
    </ligand>
</feature>
<dbReference type="PANTHER" id="PTHR12592">
    <property type="entry name" value="ATP-DEPENDENT (S)-NAD(P)H-HYDRATE DEHYDRATASE FAMILY MEMBER"/>
    <property type="match status" value="1"/>
</dbReference>
<feature type="binding site" evidence="18">
    <location>
        <position position="64"/>
    </location>
    <ligand>
        <name>K(+)</name>
        <dbReference type="ChEBI" id="CHEBI:29103"/>
    </ligand>
</feature>
<feature type="binding site" evidence="18">
    <location>
        <begin position="63"/>
        <end position="67"/>
    </location>
    <ligand>
        <name>(6S)-NADPHX</name>
        <dbReference type="ChEBI" id="CHEBI:64076"/>
    </ligand>
</feature>
<keyword evidence="5 18" id="KW-0479">Metal-binding</keyword>
<comment type="similarity">
    <text evidence="17">Belongs to the NnrD/CARKD family.</text>
</comment>
<dbReference type="InterPro" id="IPR036652">
    <property type="entry name" value="YjeF_N_dom_sf"/>
</dbReference>
<evidence type="ECO:0000256" key="8">
    <source>
        <dbReference type="ARBA" id="ARBA00022857"/>
    </source>
</evidence>
<evidence type="ECO:0000256" key="16">
    <source>
        <dbReference type="ARBA" id="ARBA00049209"/>
    </source>
</evidence>
<dbReference type="Proteomes" id="UP001208689">
    <property type="component" value="Chromosome"/>
</dbReference>
<feature type="binding site" evidence="18">
    <location>
        <position position="171"/>
    </location>
    <ligand>
        <name>(6S)-NADPHX</name>
        <dbReference type="ChEBI" id="CHEBI:64076"/>
    </ligand>
</feature>
<gene>
    <name evidence="18" type="primary">nnrE</name>
    <name evidence="17" type="synonym">nnrD</name>
    <name evidence="22" type="ORF">NEF87_004183</name>
</gene>
<sequence>MVDFPNNPVKAEDISRLDENSVNLGIPKSFLMECAGLQATNKLMEMYNLNSSSKVIIFAGTGNNGGDGLVIARHLATRGINVIVALIGGASKIRTEESQRNWHILSSLVLTCQIEEIVDSSNIKLFVDKNSKADIIVDALLGTGVKGKIREPIASIIDVYNQYKCPKISIDIPTGIDPNTGKIFQKAVNWDFRIAFHRDKIGIYKFPNSWIAPIGIPVEAHVIIGEGDLQQCLKLRSRSNHKGEYGKLLIIGGSENFSGAPALAALIAIEFGIDLVNVLVPKNIANTVRQYSPNLIVREGINKNLCIDDFFMAKELSNWADAIVIGPGLGKSEETTSFFKKYVSWLLTSKKPCIIDADGIGLLGELIATEQVNLLNSNCLITPHKNELNSIISIEKIPANDSYFASCDFFYKNLAKIGGNYLIKGVNDYIIPQGCQNPKEIRINRTGCPEMAVGGTGDVLAGLCGSFAALGNSLAHSAGCAAFLNGLLGEYTKKILGSRIKASDLILHLRSFLKSKNL</sequence>
<keyword evidence="7 17" id="KW-0067">ATP-binding</keyword>
<evidence type="ECO:0000256" key="9">
    <source>
        <dbReference type="ARBA" id="ARBA00022958"/>
    </source>
</evidence>
<feature type="binding site" evidence="17">
    <location>
        <position position="260"/>
    </location>
    <ligand>
        <name>(6S)-NADPHX</name>
        <dbReference type="ChEBI" id="CHEBI:64076"/>
    </ligand>
</feature>
<dbReference type="InterPro" id="IPR004443">
    <property type="entry name" value="YjeF_N_dom"/>
</dbReference>
<keyword evidence="10 17" id="KW-0520">NAD</keyword>
<dbReference type="PANTHER" id="PTHR12592:SF0">
    <property type="entry name" value="ATP-DEPENDENT (S)-NAD(P)H-HYDRATE DEHYDRATASE"/>
    <property type="match status" value="1"/>
</dbReference>
<dbReference type="PROSITE" id="PS51383">
    <property type="entry name" value="YJEF_C_3"/>
    <property type="match status" value="1"/>
</dbReference>
<proteinExistence type="inferred from homology"/>
<comment type="subunit">
    <text evidence="17">Homotetramer.</text>
</comment>
<keyword evidence="13" id="KW-0511">Multifunctional enzyme</keyword>
<comment type="catalytic activity">
    <reaction evidence="16 17 19">
        <text>(6S)-NADPHX + ADP = AMP + phosphate + NADPH + H(+)</text>
        <dbReference type="Rhea" id="RHEA:32235"/>
        <dbReference type="ChEBI" id="CHEBI:15378"/>
        <dbReference type="ChEBI" id="CHEBI:43474"/>
        <dbReference type="ChEBI" id="CHEBI:57783"/>
        <dbReference type="ChEBI" id="CHEBI:64076"/>
        <dbReference type="ChEBI" id="CHEBI:456215"/>
        <dbReference type="ChEBI" id="CHEBI:456216"/>
        <dbReference type="EC" id="4.2.1.136"/>
    </reaction>
</comment>
<dbReference type="GO" id="GO:0052856">
    <property type="term" value="F:NAD(P)HX epimerase activity"/>
    <property type="evidence" value="ECO:0007669"/>
    <property type="project" value="UniProtKB-EC"/>
</dbReference>
<comment type="cofactor">
    <cofactor evidence="17">
        <name>Mg(2+)</name>
        <dbReference type="ChEBI" id="CHEBI:18420"/>
    </cofactor>
</comment>
<evidence type="ECO:0000256" key="12">
    <source>
        <dbReference type="ARBA" id="ARBA00023239"/>
    </source>
</evidence>
<dbReference type="Pfam" id="PF03853">
    <property type="entry name" value="YjeF_N"/>
    <property type="match status" value="1"/>
</dbReference>
<dbReference type="PROSITE" id="PS51385">
    <property type="entry name" value="YJEF_N"/>
    <property type="match status" value="1"/>
</dbReference>
<name>A0ABY6HX01_9ARCH</name>
<evidence type="ECO:0000313" key="22">
    <source>
        <dbReference type="EMBL" id="UYP47898.1"/>
    </source>
</evidence>
<dbReference type="SUPFAM" id="SSF53613">
    <property type="entry name" value="Ribokinase-like"/>
    <property type="match status" value="1"/>
</dbReference>
<dbReference type="Gene3D" id="3.40.1190.20">
    <property type="match status" value="1"/>
</dbReference>
<dbReference type="HAMAP" id="MF_01965">
    <property type="entry name" value="NADHX_dehydratase"/>
    <property type="match status" value="1"/>
</dbReference>
<dbReference type="PIRSF" id="PIRSF017184">
    <property type="entry name" value="Nnr"/>
    <property type="match status" value="1"/>
</dbReference>
<evidence type="ECO:0000313" key="23">
    <source>
        <dbReference type="Proteomes" id="UP001208689"/>
    </source>
</evidence>
<dbReference type="CDD" id="cd01171">
    <property type="entry name" value="YXKO-related"/>
    <property type="match status" value="1"/>
</dbReference>
<evidence type="ECO:0000256" key="3">
    <source>
        <dbReference type="ARBA" id="ARBA00006001"/>
    </source>
</evidence>
<comment type="function">
    <text evidence="17">Catalyzes the dehydration of the S-form of NAD(P)HX at the expense of ADP, which is converted to AMP. Together with NAD(P)HX epimerase, which catalyzes the epimerization of the S- and R-forms, the enzyme allows the repair of both epimers of NAD(P)HX, a damaged form of NAD(P)H that is a result of enzymatic or heat-dependent hydration.</text>
</comment>
<dbReference type="EC" id="5.1.99.6" evidence="19"/>
<evidence type="ECO:0000256" key="11">
    <source>
        <dbReference type="ARBA" id="ARBA00023235"/>
    </source>
</evidence>
<evidence type="ECO:0000256" key="13">
    <source>
        <dbReference type="ARBA" id="ARBA00023268"/>
    </source>
</evidence>
<reference evidence="22" key="1">
    <citation type="submission" date="2022-09" db="EMBL/GenBank/DDBJ databases">
        <title>Actin cytoskeleton and complex cell architecture in an #Asgard archaeon.</title>
        <authorList>
            <person name="Ponce Toledo R.I."/>
            <person name="Schleper C."/>
            <person name="Rodrigues Oliveira T."/>
            <person name="Wollweber F."/>
            <person name="Xu J."/>
            <person name="Rittmann S."/>
            <person name="Klingl A."/>
            <person name="Pilhofer M."/>
        </authorList>
    </citation>
    <scope>NUCLEOTIDE SEQUENCE</scope>
    <source>
        <strain evidence="22">B-35</strain>
    </source>
</reference>
<evidence type="ECO:0000256" key="6">
    <source>
        <dbReference type="ARBA" id="ARBA00022741"/>
    </source>
</evidence>
<feature type="binding site" evidence="18">
    <location>
        <begin position="142"/>
        <end position="148"/>
    </location>
    <ligand>
        <name>(6S)-NADPHX</name>
        <dbReference type="ChEBI" id="CHEBI:64076"/>
    </ligand>
</feature>
<comment type="similarity">
    <text evidence="3 19">In the N-terminal section; belongs to the NnrE/AIBP family.</text>
</comment>
<organism evidence="22 23">
    <name type="scientific">Candidatus Lokiarchaeum ossiferum</name>
    <dbReference type="NCBI Taxonomy" id="2951803"/>
    <lineage>
        <taxon>Archaea</taxon>
        <taxon>Promethearchaeati</taxon>
        <taxon>Promethearchaeota</taxon>
        <taxon>Promethearchaeia</taxon>
        <taxon>Promethearchaeales</taxon>
        <taxon>Promethearchaeaceae</taxon>
        <taxon>Candidatus Lokiarchaeum</taxon>
    </lineage>
</organism>
<dbReference type="EC" id="4.2.1.136" evidence="19"/>
<evidence type="ECO:0000256" key="1">
    <source>
        <dbReference type="ARBA" id="ARBA00000013"/>
    </source>
</evidence>
<dbReference type="Pfam" id="PF01256">
    <property type="entry name" value="Carb_kinase"/>
    <property type="match status" value="1"/>
</dbReference>
<evidence type="ECO:0000256" key="14">
    <source>
        <dbReference type="ARBA" id="ARBA00025153"/>
    </source>
</evidence>
<evidence type="ECO:0000256" key="7">
    <source>
        <dbReference type="ARBA" id="ARBA00022840"/>
    </source>
</evidence>
<dbReference type="InterPro" id="IPR030677">
    <property type="entry name" value="Nnr"/>
</dbReference>
<comment type="catalytic activity">
    <reaction evidence="2 18 19">
        <text>(6R)-NADPHX = (6S)-NADPHX</text>
        <dbReference type="Rhea" id="RHEA:32227"/>
        <dbReference type="ChEBI" id="CHEBI:64076"/>
        <dbReference type="ChEBI" id="CHEBI:64077"/>
        <dbReference type="EC" id="5.1.99.6"/>
    </reaction>
</comment>
<comment type="cofactor">
    <cofactor evidence="18 19">
        <name>K(+)</name>
        <dbReference type="ChEBI" id="CHEBI:29103"/>
    </cofactor>
    <text evidence="18 19">Binds 1 potassium ion per subunit.</text>
</comment>
<comment type="similarity">
    <text evidence="18">Belongs to the NnrE/AIBP family.</text>
</comment>
<feature type="domain" description="YjeF N-terminal" evidence="21">
    <location>
        <begin position="14"/>
        <end position="222"/>
    </location>
</feature>
<evidence type="ECO:0000256" key="5">
    <source>
        <dbReference type="ARBA" id="ARBA00022723"/>
    </source>
</evidence>
<comment type="catalytic activity">
    <reaction evidence="15 17 19">
        <text>(6S)-NADHX + ADP = AMP + phosphate + NADH + H(+)</text>
        <dbReference type="Rhea" id="RHEA:32223"/>
        <dbReference type="ChEBI" id="CHEBI:15378"/>
        <dbReference type="ChEBI" id="CHEBI:43474"/>
        <dbReference type="ChEBI" id="CHEBI:57945"/>
        <dbReference type="ChEBI" id="CHEBI:64074"/>
        <dbReference type="ChEBI" id="CHEBI:456215"/>
        <dbReference type="ChEBI" id="CHEBI:456216"/>
        <dbReference type="EC" id="4.2.1.136"/>
    </reaction>
</comment>
<feature type="domain" description="YjeF C-terminal" evidence="20">
    <location>
        <begin position="225"/>
        <end position="516"/>
    </location>
</feature>
<keyword evidence="8 17" id="KW-0521">NADP</keyword>
<dbReference type="NCBIfam" id="TIGR00197">
    <property type="entry name" value="yjeF_nterm"/>
    <property type="match status" value="1"/>
</dbReference>
<accession>A0ABY6HX01</accession>
<evidence type="ECO:0000256" key="17">
    <source>
        <dbReference type="HAMAP-Rule" id="MF_01965"/>
    </source>
</evidence>
<comment type="function">
    <text evidence="18">Catalyzes the epimerization of the S- and R-forms of NAD(P)HX, a damaged form of NAD(P)H that is a result of enzymatic or heat-dependent hydration. This is a prerequisite for the S-specific NAD(P)H-hydrate dehydratase to allow the repair of both epimers of NAD(P)HX.</text>
</comment>
<evidence type="ECO:0000256" key="2">
    <source>
        <dbReference type="ARBA" id="ARBA00000909"/>
    </source>
</evidence>
<feature type="binding site" evidence="17">
    <location>
        <position position="328"/>
    </location>
    <ligand>
        <name>(6S)-NADPHX</name>
        <dbReference type="ChEBI" id="CHEBI:64076"/>
    </ligand>
</feature>
<comment type="catalytic activity">
    <reaction evidence="1 18 19">
        <text>(6R)-NADHX = (6S)-NADHX</text>
        <dbReference type="Rhea" id="RHEA:32215"/>
        <dbReference type="ChEBI" id="CHEBI:64074"/>
        <dbReference type="ChEBI" id="CHEBI:64075"/>
        <dbReference type="EC" id="5.1.99.6"/>
    </reaction>
</comment>
<comment type="function">
    <text evidence="14 19">Bifunctional enzyme that catalyzes the epimerization of the S- and R-forms of NAD(P)HX and the dehydration of the S-form of NAD(P)HX at the expense of ADP, which is converted to AMP. This allows the repair of both epimers of NAD(P)HX, a damaged form of NAD(P)H that is a result of enzymatic or heat-dependent hydration.</text>
</comment>
<evidence type="ECO:0000256" key="15">
    <source>
        <dbReference type="ARBA" id="ARBA00048238"/>
    </source>
</evidence>
<evidence type="ECO:0000256" key="18">
    <source>
        <dbReference type="HAMAP-Rule" id="MF_01966"/>
    </source>
</evidence>
<evidence type="ECO:0000259" key="21">
    <source>
        <dbReference type="PROSITE" id="PS51385"/>
    </source>
</evidence>
<evidence type="ECO:0000259" key="20">
    <source>
        <dbReference type="PROSITE" id="PS51383"/>
    </source>
</evidence>
<feature type="binding site" evidence="18">
    <location>
        <position position="174"/>
    </location>
    <ligand>
        <name>K(+)</name>
        <dbReference type="ChEBI" id="CHEBI:29103"/>
    </ligand>
</feature>
<dbReference type="InterPro" id="IPR000631">
    <property type="entry name" value="CARKD"/>
</dbReference>
<feature type="binding site" evidence="17">
    <location>
        <position position="384"/>
    </location>
    <ligand>
        <name>(6S)-NADPHX</name>
        <dbReference type="ChEBI" id="CHEBI:64076"/>
    </ligand>
</feature>
<dbReference type="EMBL" id="CP104013">
    <property type="protein sequence ID" value="UYP47898.1"/>
    <property type="molecule type" value="Genomic_DNA"/>
</dbReference>
<dbReference type="NCBIfam" id="TIGR00196">
    <property type="entry name" value="yjeF_cterm"/>
    <property type="match status" value="1"/>
</dbReference>
<comment type="similarity">
    <text evidence="4 19">In the C-terminal section; belongs to the NnrD/CARKD family.</text>
</comment>